<reference evidence="8" key="1">
    <citation type="submission" date="2018-05" db="EMBL/GenBank/DDBJ databases">
        <authorList>
            <person name="Li X."/>
        </authorList>
    </citation>
    <scope>NUCLEOTIDE SEQUENCE [LARGE SCALE GENOMIC DNA]</scope>
    <source>
        <strain evidence="8">HKS-05</strain>
    </source>
</reference>
<dbReference type="GO" id="GO:0003700">
    <property type="term" value="F:DNA-binding transcription factor activity"/>
    <property type="evidence" value="ECO:0007669"/>
    <property type="project" value="InterPro"/>
</dbReference>
<organism evidence="7 8">
    <name type="scientific">Phenylobacterium hankyongense</name>
    <dbReference type="NCBI Taxonomy" id="1813876"/>
    <lineage>
        <taxon>Bacteria</taxon>
        <taxon>Pseudomonadati</taxon>
        <taxon>Pseudomonadota</taxon>
        <taxon>Alphaproteobacteria</taxon>
        <taxon>Caulobacterales</taxon>
        <taxon>Caulobacteraceae</taxon>
        <taxon>Phenylobacterium</taxon>
    </lineage>
</organism>
<dbReference type="AlphaFoldDB" id="A0A328AYL5"/>
<dbReference type="OrthoDB" id="9802944at2"/>
<protein>
    <submittedName>
        <fullName evidence="7">Cu(I)-responsive transcriptional regulator</fullName>
    </submittedName>
</protein>
<comment type="subcellular location">
    <subcellularLocation>
        <location evidence="1">Cytoplasm</location>
    </subcellularLocation>
</comment>
<dbReference type="EMBL" id="QFYP01000001">
    <property type="protein sequence ID" value="RAK60200.1"/>
    <property type="molecule type" value="Genomic_DNA"/>
</dbReference>
<evidence type="ECO:0000259" key="6">
    <source>
        <dbReference type="PROSITE" id="PS50937"/>
    </source>
</evidence>
<dbReference type="PRINTS" id="PR00040">
    <property type="entry name" value="HTHMERR"/>
</dbReference>
<evidence type="ECO:0000313" key="7">
    <source>
        <dbReference type="EMBL" id="RAK60200.1"/>
    </source>
</evidence>
<dbReference type="PANTHER" id="PTHR30204">
    <property type="entry name" value="REDOX-CYCLING DRUG-SENSING TRANSCRIPTIONAL ACTIVATOR SOXR"/>
    <property type="match status" value="1"/>
</dbReference>
<keyword evidence="5" id="KW-0804">Transcription</keyword>
<keyword evidence="8" id="KW-1185">Reference proteome</keyword>
<feature type="domain" description="HTH merR-type" evidence="6">
    <location>
        <begin position="1"/>
        <end position="69"/>
    </location>
</feature>
<dbReference type="GO" id="GO:0005507">
    <property type="term" value="F:copper ion binding"/>
    <property type="evidence" value="ECO:0007669"/>
    <property type="project" value="InterPro"/>
</dbReference>
<dbReference type="InterPro" id="IPR015358">
    <property type="entry name" value="Tscrpt_reg_MerR_DNA-bd"/>
</dbReference>
<dbReference type="CDD" id="cd01108">
    <property type="entry name" value="HTH_CueR"/>
    <property type="match status" value="1"/>
</dbReference>
<dbReference type="GO" id="GO:0003677">
    <property type="term" value="F:DNA binding"/>
    <property type="evidence" value="ECO:0007669"/>
    <property type="project" value="UniProtKB-KW"/>
</dbReference>
<evidence type="ECO:0000256" key="5">
    <source>
        <dbReference type="ARBA" id="ARBA00023163"/>
    </source>
</evidence>
<dbReference type="InterPro" id="IPR011789">
    <property type="entry name" value="CueR"/>
</dbReference>
<evidence type="ECO:0000256" key="1">
    <source>
        <dbReference type="ARBA" id="ARBA00004496"/>
    </source>
</evidence>
<keyword evidence="4" id="KW-0238">DNA-binding</keyword>
<proteinExistence type="predicted"/>
<dbReference type="InterPro" id="IPR047057">
    <property type="entry name" value="MerR_fam"/>
</dbReference>
<accession>A0A328AYL5</accession>
<dbReference type="GO" id="GO:0005737">
    <property type="term" value="C:cytoplasm"/>
    <property type="evidence" value="ECO:0007669"/>
    <property type="project" value="UniProtKB-SubCell"/>
</dbReference>
<dbReference type="InterPro" id="IPR009061">
    <property type="entry name" value="DNA-bd_dom_put_sf"/>
</dbReference>
<dbReference type="Gene3D" id="1.10.1660.10">
    <property type="match status" value="1"/>
</dbReference>
<dbReference type="SUPFAM" id="SSF46955">
    <property type="entry name" value="Putative DNA-binding domain"/>
    <property type="match status" value="1"/>
</dbReference>
<dbReference type="Proteomes" id="UP000249842">
    <property type="component" value="Unassembled WGS sequence"/>
</dbReference>
<dbReference type="PROSITE" id="PS50937">
    <property type="entry name" value="HTH_MERR_2"/>
    <property type="match status" value="1"/>
</dbReference>
<evidence type="ECO:0000256" key="4">
    <source>
        <dbReference type="ARBA" id="ARBA00023125"/>
    </source>
</evidence>
<dbReference type="Pfam" id="PF00376">
    <property type="entry name" value="MerR"/>
    <property type="match status" value="1"/>
</dbReference>
<dbReference type="NCBIfam" id="TIGR02044">
    <property type="entry name" value="CueR"/>
    <property type="match status" value="1"/>
</dbReference>
<evidence type="ECO:0000313" key="8">
    <source>
        <dbReference type="Proteomes" id="UP000249842"/>
    </source>
</evidence>
<keyword evidence="2" id="KW-0963">Cytoplasm</keyword>
<keyword evidence="3" id="KW-0805">Transcription regulation</keyword>
<dbReference type="RefSeq" id="WP_111457493.1">
    <property type="nucleotide sequence ID" value="NZ_QFYP01000001.1"/>
</dbReference>
<sequence>MNIGQAARASGVSTKMIRYYEQTKLIRPADRTDSNYRSFGARDVNDLRFIKRARTLGFSVEEIVNLLSLWRDRDRPSREVKAIADGHVKDLEVRIAEMQAMADTLRHLSGCCAGDDRPDCPILADLAGGAGDVGGLTVASPDGRFGR</sequence>
<evidence type="ECO:0000256" key="3">
    <source>
        <dbReference type="ARBA" id="ARBA00023015"/>
    </source>
</evidence>
<dbReference type="GO" id="GO:0045893">
    <property type="term" value="P:positive regulation of DNA-templated transcription"/>
    <property type="evidence" value="ECO:0007669"/>
    <property type="project" value="InterPro"/>
</dbReference>
<dbReference type="PANTHER" id="PTHR30204:SF94">
    <property type="entry name" value="HEAVY METAL-DEPENDENT TRANSCRIPTIONAL REGULATOR HI_0293-RELATED"/>
    <property type="match status" value="1"/>
</dbReference>
<dbReference type="SMART" id="SM00422">
    <property type="entry name" value="HTH_MERR"/>
    <property type="match status" value="1"/>
</dbReference>
<dbReference type="InterPro" id="IPR000551">
    <property type="entry name" value="MerR-type_HTH_dom"/>
</dbReference>
<dbReference type="Pfam" id="PF09278">
    <property type="entry name" value="MerR-DNA-bind"/>
    <property type="match status" value="1"/>
</dbReference>
<gene>
    <name evidence="7" type="primary">cueR</name>
    <name evidence="7" type="ORF">DJ021_10500</name>
</gene>
<name>A0A328AYL5_9CAUL</name>
<evidence type="ECO:0000256" key="2">
    <source>
        <dbReference type="ARBA" id="ARBA00022490"/>
    </source>
</evidence>
<comment type="caution">
    <text evidence="7">The sequence shown here is derived from an EMBL/GenBank/DDBJ whole genome shotgun (WGS) entry which is preliminary data.</text>
</comment>